<evidence type="ECO:0000313" key="1">
    <source>
        <dbReference type="EMBL" id="MDK4326107.1"/>
    </source>
</evidence>
<dbReference type="Proteomes" id="UP001226160">
    <property type="component" value="Unassembled WGS sequence"/>
</dbReference>
<reference evidence="1" key="1">
    <citation type="submission" date="2023-05" db="EMBL/GenBank/DDBJ databases">
        <title>Metabolic capabilities are highly conserved among human nasal-associated Corynebacterium species in pangenomic analyses.</title>
        <authorList>
            <person name="Tran T.H."/>
            <person name="Roberts A.Q."/>
            <person name="Escapa I.F."/>
            <person name="Gao W."/>
            <person name="Conlan S."/>
            <person name="Kong H."/>
            <person name="Segre J.A."/>
            <person name="Kelly M.S."/>
            <person name="Lemon K.P."/>
        </authorList>
    </citation>
    <scope>NUCLEOTIDE SEQUENCE</scope>
    <source>
        <strain evidence="1">KPL2654</strain>
    </source>
</reference>
<accession>A0AAP4F6H4</accession>
<dbReference type="EMBL" id="JASNVP010000005">
    <property type="protein sequence ID" value="MDK4326107.1"/>
    <property type="molecule type" value="Genomic_DNA"/>
</dbReference>
<name>A0AAP4F6H4_9CORY</name>
<protein>
    <submittedName>
        <fullName evidence="1">Uncharacterized protein</fullName>
    </submittedName>
</protein>
<comment type="caution">
    <text evidence="1">The sequence shown here is derived from an EMBL/GenBank/DDBJ whole genome shotgun (WGS) entry which is preliminary data.</text>
</comment>
<organism evidence="1 2">
    <name type="scientific">Corynebacterium propinquum</name>
    <dbReference type="NCBI Taxonomy" id="43769"/>
    <lineage>
        <taxon>Bacteria</taxon>
        <taxon>Bacillati</taxon>
        <taxon>Actinomycetota</taxon>
        <taxon>Actinomycetes</taxon>
        <taxon>Mycobacteriales</taxon>
        <taxon>Corynebacteriaceae</taxon>
        <taxon>Corynebacterium</taxon>
    </lineage>
</organism>
<gene>
    <name evidence="1" type="ORF">QPX54_06220</name>
</gene>
<evidence type="ECO:0000313" key="2">
    <source>
        <dbReference type="Proteomes" id="UP001226160"/>
    </source>
</evidence>
<dbReference type="AlphaFoldDB" id="A0AAP4F6H4"/>
<proteinExistence type="predicted"/>
<sequence>MSIKAWKEKNIGEWEDEYALLLEYADGLTGLLPDGDGQIIWDDYSYMSLKAQMYREQHPGTRVHLVKRRCEIVSVAPEKRTVTLMARNHKEWQQRIPNE</sequence>
<dbReference type="RefSeq" id="WP_284589677.1">
    <property type="nucleotide sequence ID" value="NZ_JASNVP010000005.1"/>
</dbReference>